<accession>A0ABN6RII5</accession>
<dbReference type="InterPro" id="IPR037004">
    <property type="entry name" value="Exonuc_VII_ssu_sf"/>
</dbReference>
<feature type="region of interest" description="Disordered" evidence="7">
    <location>
        <begin position="78"/>
        <end position="101"/>
    </location>
</feature>
<dbReference type="EMBL" id="AP026560">
    <property type="protein sequence ID" value="BDP43186.1"/>
    <property type="molecule type" value="Genomic_DNA"/>
</dbReference>
<name>A0ABN6RII5_9DEIO</name>
<evidence type="ECO:0000313" key="8">
    <source>
        <dbReference type="EMBL" id="BDP43186.1"/>
    </source>
</evidence>
<keyword evidence="4" id="KW-0378">Hydrolase</keyword>
<keyword evidence="2" id="KW-0963">Cytoplasm</keyword>
<evidence type="ECO:0000313" key="9">
    <source>
        <dbReference type="Proteomes" id="UP001064971"/>
    </source>
</evidence>
<evidence type="ECO:0000256" key="3">
    <source>
        <dbReference type="ARBA" id="ARBA00022722"/>
    </source>
</evidence>
<dbReference type="NCBIfam" id="NF045605">
    <property type="entry name" value="xseB_Acin_var"/>
    <property type="match status" value="1"/>
</dbReference>
<dbReference type="Gene3D" id="1.10.287.1040">
    <property type="entry name" value="Exonuclease VII, small subunit"/>
    <property type="match status" value="1"/>
</dbReference>
<dbReference type="InterPro" id="IPR003761">
    <property type="entry name" value="Exonuc_VII_S"/>
</dbReference>
<evidence type="ECO:0000256" key="7">
    <source>
        <dbReference type="SAM" id="MobiDB-lite"/>
    </source>
</evidence>
<evidence type="ECO:0000256" key="4">
    <source>
        <dbReference type="ARBA" id="ARBA00022801"/>
    </source>
</evidence>
<evidence type="ECO:0000256" key="6">
    <source>
        <dbReference type="NCBIfam" id="TIGR01280"/>
    </source>
</evidence>
<dbReference type="EC" id="3.1.11.6" evidence="6"/>
<comment type="similarity">
    <text evidence="1">Belongs to the XseB family.</text>
</comment>
<keyword evidence="5" id="KW-0269">Exonuclease</keyword>
<sequence>MAQGSPSREERYARGVPDPQPLTYREAYARLSRIAAELESGDADLDRVLPLLEEARAAYAACRERIEAVRAVLAGEWAAAETGGEGEDEDDEADDPYADPY</sequence>
<protein>
    <recommendedName>
        <fullName evidence="6">Exodeoxyribonuclease VII small subunit</fullName>
        <ecNumber evidence="6">3.1.11.6</ecNumber>
    </recommendedName>
</protein>
<keyword evidence="3" id="KW-0540">Nuclease</keyword>
<dbReference type="SUPFAM" id="SSF116842">
    <property type="entry name" value="XseB-like"/>
    <property type="match status" value="1"/>
</dbReference>
<organism evidence="8 9">
    <name type="scientific">Deinococcus aetherius</name>
    <dbReference type="NCBI Taxonomy" id="200252"/>
    <lineage>
        <taxon>Bacteria</taxon>
        <taxon>Thermotogati</taxon>
        <taxon>Deinococcota</taxon>
        <taxon>Deinococci</taxon>
        <taxon>Deinococcales</taxon>
        <taxon>Deinococcaceae</taxon>
        <taxon>Deinococcus</taxon>
    </lineage>
</organism>
<gene>
    <name evidence="8" type="ORF">DAETH_31550</name>
</gene>
<proteinExistence type="inferred from homology"/>
<evidence type="ECO:0000256" key="1">
    <source>
        <dbReference type="ARBA" id="ARBA00009998"/>
    </source>
</evidence>
<dbReference type="Proteomes" id="UP001064971">
    <property type="component" value="Chromosome"/>
</dbReference>
<dbReference type="Pfam" id="PF02609">
    <property type="entry name" value="Exonuc_VII_S"/>
    <property type="match status" value="1"/>
</dbReference>
<feature type="compositionally biased region" description="Acidic residues" evidence="7">
    <location>
        <begin position="84"/>
        <end position="101"/>
    </location>
</feature>
<evidence type="ECO:0000256" key="5">
    <source>
        <dbReference type="ARBA" id="ARBA00022839"/>
    </source>
</evidence>
<keyword evidence="9" id="KW-1185">Reference proteome</keyword>
<feature type="region of interest" description="Disordered" evidence="7">
    <location>
        <begin position="1"/>
        <end position="20"/>
    </location>
</feature>
<evidence type="ECO:0000256" key="2">
    <source>
        <dbReference type="ARBA" id="ARBA00022490"/>
    </source>
</evidence>
<dbReference type="NCBIfam" id="TIGR01280">
    <property type="entry name" value="xseB"/>
    <property type="match status" value="1"/>
</dbReference>
<reference evidence="8" key="1">
    <citation type="submission" date="2022-07" db="EMBL/GenBank/DDBJ databases">
        <title>Complete Genome Sequence of the Radioresistant Bacterium Deinococcus aetherius ST0316, Isolated from the Air Dust collected in Lower Stratosphere above Japan.</title>
        <authorList>
            <person name="Satoh K."/>
            <person name="Hagiwara K."/>
            <person name="Katsumata K."/>
            <person name="Kubo A."/>
            <person name="Yokobori S."/>
            <person name="Yamagishi A."/>
            <person name="Oono Y."/>
            <person name="Narumi I."/>
        </authorList>
    </citation>
    <scope>NUCLEOTIDE SEQUENCE</scope>
    <source>
        <strain evidence="8">ST0316</strain>
    </source>
</reference>